<sequence>MNKLTQINLYDPAQGNLKGFGALGLEIPAGSPIQIFAKFITSTIGIISLIAIIWFVYIFLMGAVSIITSGGDKNALESAKKKITSGLIGLMITIFAIFLVRFIGYIIGLPDILSIGGFFESLIIK</sequence>
<gene>
    <name evidence="2" type="ORF">UR35_C0015G0008</name>
</gene>
<accession>A0A0G0BYD1</accession>
<keyword evidence="1" id="KW-1133">Transmembrane helix</keyword>
<evidence type="ECO:0000313" key="3">
    <source>
        <dbReference type="Proteomes" id="UP000034778"/>
    </source>
</evidence>
<proteinExistence type="predicted"/>
<protein>
    <submittedName>
        <fullName evidence="2">Uncharacterized protein</fullName>
    </submittedName>
</protein>
<dbReference type="EMBL" id="LBOW01000015">
    <property type="protein sequence ID" value="KKP43885.1"/>
    <property type="molecule type" value="Genomic_DNA"/>
</dbReference>
<name>A0A0G0BYD1_9BACT</name>
<dbReference type="Proteomes" id="UP000034778">
    <property type="component" value="Unassembled WGS sequence"/>
</dbReference>
<reference evidence="2 3" key="1">
    <citation type="journal article" date="2015" name="Nature">
        <title>rRNA introns, odd ribosomes, and small enigmatic genomes across a large radiation of phyla.</title>
        <authorList>
            <person name="Brown C.T."/>
            <person name="Hug L.A."/>
            <person name="Thomas B.C."/>
            <person name="Sharon I."/>
            <person name="Castelle C.J."/>
            <person name="Singh A."/>
            <person name="Wilkins M.J."/>
            <person name="Williams K.H."/>
            <person name="Banfield J.F."/>
        </authorList>
    </citation>
    <scope>NUCLEOTIDE SEQUENCE [LARGE SCALE GENOMIC DNA]</scope>
</reference>
<feature type="transmembrane region" description="Helical" evidence="1">
    <location>
        <begin position="44"/>
        <end position="67"/>
    </location>
</feature>
<evidence type="ECO:0000313" key="2">
    <source>
        <dbReference type="EMBL" id="KKP43885.1"/>
    </source>
</evidence>
<feature type="transmembrane region" description="Helical" evidence="1">
    <location>
        <begin position="87"/>
        <end position="107"/>
    </location>
</feature>
<keyword evidence="1" id="KW-0812">Transmembrane</keyword>
<comment type="caution">
    <text evidence="2">The sequence shown here is derived from an EMBL/GenBank/DDBJ whole genome shotgun (WGS) entry which is preliminary data.</text>
</comment>
<organism evidence="2 3">
    <name type="scientific">Candidatus Woesebacteria bacterium GW2011_GWB1_33_22</name>
    <dbReference type="NCBI Taxonomy" id="1618566"/>
    <lineage>
        <taxon>Bacteria</taxon>
        <taxon>Candidatus Woeseibacteriota</taxon>
    </lineage>
</organism>
<evidence type="ECO:0000256" key="1">
    <source>
        <dbReference type="SAM" id="Phobius"/>
    </source>
</evidence>
<dbReference type="AlphaFoldDB" id="A0A0G0BYD1"/>
<keyword evidence="1" id="KW-0472">Membrane</keyword>
<dbReference type="STRING" id="1618566.UR35_C0015G0008"/>